<evidence type="ECO:0000259" key="7">
    <source>
        <dbReference type="SMART" id="SM00577"/>
    </source>
</evidence>
<organism evidence="8 9">
    <name type="scientific">Trapa incisa</name>
    <dbReference type="NCBI Taxonomy" id="236973"/>
    <lineage>
        <taxon>Eukaryota</taxon>
        <taxon>Viridiplantae</taxon>
        <taxon>Streptophyta</taxon>
        <taxon>Embryophyta</taxon>
        <taxon>Tracheophyta</taxon>
        <taxon>Spermatophyta</taxon>
        <taxon>Magnoliopsida</taxon>
        <taxon>eudicotyledons</taxon>
        <taxon>Gunneridae</taxon>
        <taxon>Pentapetalae</taxon>
        <taxon>rosids</taxon>
        <taxon>malvids</taxon>
        <taxon>Myrtales</taxon>
        <taxon>Lythraceae</taxon>
        <taxon>Trapa</taxon>
    </lineage>
</organism>
<reference evidence="8 9" key="1">
    <citation type="journal article" date="2023" name="Hortic Res">
        <title>Pangenome of water caltrop reveals structural variations and asymmetric subgenome divergence after allopolyploidization.</title>
        <authorList>
            <person name="Zhang X."/>
            <person name="Chen Y."/>
            <person name="Wang L."/>
            <person name="Yuan Y."/>
            <person name="Fang M."/>
            <person name="Shi L."/>
            <person name="Lu R."/>
            <person name="Comes H.P."/>
            <person name="Ma Y."/>
            <person name="Chen Y."/>
            <person name="Huang G."/>
            <person name="Zhou Y."/>
            <person name="Zheng Z."/>
            <person name="Qiu Y."/>
        </authorList>
    </citation>
    <scope>NUCLEOTIDE SEQUENCE [LARGE SCALE GENOMIC DNA]</scope>
    <source>
        <tissue evidence="8">Roots</tissue>
    </source>
</reference>
<keyword evidence="9" id="KW-1185">Reference proteome</keyword>
<evidence type="ECO:0000256" key="6">
    <source>
        <dbReference type="ARBA" id="ARBA00048336"/>
    </source>
</evidence>
<dbReference type="SUPFAM" id="SSF56784">
    <property type="entry name" value="HAD-like"/>
    <property type="match status" value="1"/>
</dbReference>
<evidence type="ECO:0000313" key="8">
    <source>
        <dbReference type="EMBL" id="KAK4773069.1"/>
    </source>
</evidence>
<dbReference type="SMART" id="SM00577">
    <property type="entry name" value="CPDc"/>
    <property type="match status" value="1"/>
</dbReference>
<dbReference type="PANTHER" id="PTHR23081:SF24">
    <property type="entry name" value="RNA POLYMERASE II C-TERMINAL DOMAIN PHOSPHATASE-LIKE 2"/>
    <property type="match status" value="1"/>
</dbReference>
<dbReference type="Proteomes" id="UP001345219">
    <property type="component" value="Chromosome 22"/>
</dbReference>
<evidence type="ECO:0000256" key="1">
    <source>
        <dbReference type="ARBA" id="ARBA00004123"/>
    </source>
</evidence>
<keyword evidence="3" id="KW-0378">Hydrolase</keyword>
<evidence type="ECO:0000256" key="2">
    <source>
        <dbReference type="ARBA" id="ARBA00013081"/>
    </source>
</evidence>
<dbReference type="InterPro" id="IPR039189">
    <property type="entry name" value="Fcp1"/>
</dbReference>
<dbReference type="InterPro" id="IPR004274">
    <property type="entry name" value="FCP1_dom"/>
</dbReference>
<dbReference type="EC" id="3.1.3.16" evidence="2"/>
<accession>A0AAN7KX70</accession>
<evidence type="ECO:0000256" key="5">
    <source>
        <dbReference type="ARBA" id="ARBA00047761"/>
    </source>
</evidence>
<dbReference type="EMBL" id="JAXIOK010000004">
    <property type="protein sequence ID" value="KAK4773069.1"/>
    <property type="molecule type" value="Genomic_DNA"/>
</dbReference>
<dbReference type="InterPro" id="IPR023214">
    <property type="entry name" value="HAD_sf"/>
</dbReference>
<protein>
    <recommendedName>
        <fullName evidence="2">protein-serine/threonine phosphatase</fullName>
        <ecNumber evidence="2">3.1.3.16</ecNumber>
    </recommendedName>
</protein>
<evidence type="ECO:0000313" key="9">
    <source>
        <dbReference type="Proteomes" id="UP001345219"/>
    </source>
</evidence>
<comment type="subcellular location">
    <subcellularLocation>
        <location evidence="1">Nucleus</location>
    </subcellularLocation>
</comment>
<dbReference type="GO" id="GO:0008420">
    <property type="term" value="F:RNA polymerase II CTD heptapeptide repeat phosphatase activity"/>
    <property type="evidence" value="ECO:0007669"/>
    <property type="project" value="InterPro"/>
</dbReference>
<feature type="domain" description="FCP1 homology" evidence="7">
    <location>
        <begin position="97"/>
        <end position="236"/>
    </location>
</feature>
<sequence>MAPLESEAEIPTAVVVLGDEEIHIVAIPSKQKKVRCLAIVSDLDETLIVSNTMKSFGDKIETLRGWLTRETDPVRVGGMLAELKRYVDDRTLLKEYSENHFVLDNGKMFKVQMEEVPQLSDNREKVVRPVIRLQDKGIVLTCINPEIRDTSVLVRLCPAWEDLRSYLNAKGRKRFEVIVCTMAERDYALEMWRLLDPEAQLINSRELLCLCEIWQENRDQPQVHAVPPFTPYYAPQAQDFSLGGGYAPLRALAVRIPSTIEFHKGALDFSINRAASSGCPSNKDLFLSF</sequence>
<dbReference type="AlphaFoldDB" id="A0AAN7KX70"/>
<proteinExistence type="predicted"/>
<dbReference type="InterPro" id="IPR036412">
    <property type="entry name" value="HAD-like_sf"/>
</dbReference>
<evidence type="ECO:0000256" key="3">
    <source>
        <dbReference type="ARBA" id="ARBA00022801"/>
    </source>
</evidence>
<dbReference type="PANTHER" id="PTHR23081">
    <property type="entry name" value="RNA POLYMERASE II CTD PHOSPHATASE"/>
    <property type="match status" value="1"/>
</dbReference>
<dbReference type="Gene3D" id="3.40.50.1000">
    <property type="entry name" value="HAD superfamily/HAD-like"/>
    <property type="match status" value="1"/>
</dbReference>
<comment type="catalytic activity">
    <reaction evidence="6">
        <text>O-phospho-L-threonyl-[protein] + H2O = L-threonyl-[protein] + phosphate</text>
        <dbReference type="Rhea" id="RHEA:47004"/>
        <dbReference type="Rhea" id="RHEA-COMP:11060"/>
        <dbReference type="Rhea" id="RHEA-COMP:11605"/>
        <dbReference type="ChEBI" id="CHEBI:15377"/>
        <dbReference type="ChEBI" id="CHEBI:30013"/>
        <dbReference type="ChEBI" id="CHEBI:43474"/>
        <dbReference type="ChEBI" id="CHEBI:61977"/>
        <dbReference type="EC" id="3.1.3.16"/>
    </reaction>
</comment>
<comment type="catalytic activity">
    <reaction evidence="5">
        <text>O-phospho-L-seryl-[protein] + H2O = L-seryl-[protein] + phosphate</text>
        <dbReference type="Rhea" id="RHEA:20629"/>
        <dbReference type="Rhea" id="RHEA-COMP:9863"/>
        <dbReference type="Rhea" id="RHEA-COMP:11604"/>
        <dbReference type="ChEBI" id="CHEBI:15377"/>
        <dbReference type="ChEBI" id="CHEBI:29999"/>
        <dbReference type="ChEBI" id="CHEBI:43474"/>
        <dbReference type="ChEBI" id="CHEBI:83421"/>
        <dbReference type="EC" id="3.1.3.16"/>
    </reaction>
</comment>
<keyword evidence="4" id="KW-0539">Nucleus</keyword>
<comment type="caution">
    <text evidence="8">The sequence shown here is derived from an EMBL/GenBank/DDBJ whole genome shotgun (WGS) entry which is preliminary data.</text>
</comment>
<dbReference type="GO" id="GO:0005634">
    <property type="term" value="C:nucleus"/>
    <property type="evidence" value="ECO:0007669"/>
    <property type="project" value="UniProtKB-SubCell"/>
</dbReference>
<gene>
    <name evidence="8" type="ORF">SAY87_028088</name>
</gene>
<evidence type="ECO:0000256" key="4">
    <source>
        <dbReference type="ARBA" id="ARBA00023242"/>
    </source>
</evidence>
<name>A0AAN7KX70_9MYRT</name>